<dbReference type="InterPro" id="IPR036259">
    <property type="entry name" value="MFS_trans_sf"/>
</dbReference>
<feature type="transmembrane region" description="Helical" evidence="3">
    <location>
        <begin position="270"/>
        <end position="293"/>
    </location>
</feature>
<evidence type="ECO:0000256" key="3">
    <source>
        <dbReference type="SAM" id="Phobius"/>
    </source>
</evidence>
<feature type="transmembrane region" description="Helical" evidence="3">
    <location>
        <begin position="74"/>
        <end position="93"/>
    </location>
</feature>
<dbReference type="SUPFAM" id="SSF103473">
    <property type="entry name" value="MFS general substrate transporter"/>
    <property type="match status" value="1"/>
</dbReference>
<keyword evidence="3" id="KW-1133">Transmembrane helix</keyword>
<accession>A0A2I2FA45</accession>
<organism evidence="5 6">
    <name type="scientific">Aspergillus candidus</name>
    <dbReference type="NCBI Taxonomy" id="41067"/>
    <lineage>
        <taxon>Eukaryota</taxon>
        <taxon>Fungi</taxon>
        <taxon>Dikarya</taxon>
        <taxon>Ascomycota</taxon>
        <taxon>Pezizomycotina</taxon>
        <taxon>Eurotiomycetes</taxon>
        <taxon>Eurotiomycetidae</taxon>
        <taxon>Eurotiales</taxon>
        <taxon>Aspergillaceae</taxon>
        <taxon>Aspergillus</taxon>
        <taxon>Aspergillus subgen. Circumdati</taxon>
    </lineage>
</organism>
<dbReference type="RefSeq" id="XP_024671515.1">
    <property type="nucleotide sequence ID" value="XM_024818830.1"/>
</dbReference>
<proteinExistence type="inferred from homology"/>
<feature type="domain" description="Major facilitator superfamily (MFS) profile" evidence="4">
    <location>
        <begin position="33"/>
        <end position="425"/>
    </location>
</feature>
<feature type="transmembrane region" description="Helical" evidence="3">
    <location>
        <begin position="33"/>
        <end position="62"/>
    </location>
</feature>
<dbReference type="OrthoDB" id="410267at2759"/>
<protein>
    <submittedName>
        <fullName evidence="5">Putative monocarboxylate transporter</fullName>
    </submittedName>
</protein>
<dbReference type="InterPro" id="IPR020846">
    <property type="entry name" value="MFS_dom"/>
</dbReference>
<dbReference type="EMBL" id="KZ559142">
    <property type="protein sequence ID" value="PLB37503.1"/>
    <property type="molecule type" value="Genomic_DNA"/>
</dbReference>
<evidence type="ECO:0000256" key="2">
    <source>
        <dbReference type="ARBA" id="ARBA00006727"/>
    </source>
</evidence>
<keyword evidence="3" id="KW-0812">Transmembrane</keyword>
<dbReference type="AlphaFoldDB" id="A0A2I2FA45"/>
<dbReference type="PANTHER" id="PTHR11360:SF240">
    <property type="entry name" value="MONOCARBOXYLATE TRANSPORTER (EUROFUNG)-RELATED"/>
    <property type="match status" value="1"/>
</dbReference>
<evidence type="ECO:0000313" key="5">
    <source>
        <dbReference type="EMBL" id="PLB37503.1"/>
    </source>
</evidence>
<dbReference type="GO" id="GO:0022857">
    <property type="term" value="F:transmembrane transporter activity"/>
    <property type="evidence" value="ECO:0007669"/>
    <property type="project" value="InterPro"/>
</dbReference>
<feature type="transmembrane region" description="Helical" evidence="3">
    <location>
        <begin position="128"/>
        <end position="155"/>
    </location>
</feature>
<evidence type="ECO:0000259" key="4">
    <source>
        <dbReference type="PROSITE" id="PS50850"/>
    </source>
</evidence>
<comment type="similarity">
    <text evidence="2">Belongs to the major facilitator superfamily. Monocarboxylate porter (TC 2.A.1.13) family.</text>
</comment>
<keyword evidence="3" id="KW-0472">Membrane</keyword>
<name>A0A2I2FA45_ASPCN</name>
<sequence>MPGKTAEKVEAPLSPDSSIDCDDCDYPDGGYRAWMVVLGAWCMLLAPMGLINGLGILQAWTFEHQLHGYSESSIGWIYGTFAFFVFAAGAQAGPIFDTYGVHVVIIPGSIGLVVSLVCFSFSNEYYQMFLSFSILGGLSGSLLYTPVIACIGHWFNKRRAFATGVALTAGGLGGAIFPLIILFAAPTIGFNWAIRIFALLTALLCTCGCFLLRTRLPPNTKAGASVDFRALRDVRYGVNVFAIFLIEFAFMIPFSYIPSYARHVGLSNQLSWLLTIIINLAGIPGRSITGFVADRIGRFNSLVVTSCICSALTLALWLPAGSNLKTLICYAIFFGYWSGAGFSLAPVSVSQVCDTADYGKRNGTAYTVASIGTLISIPVGGAIIERAGGDYWGVIVFGGGLYFASMMAFFAARVICVGWNLRVIF</sequence>
<dbReference type="Pfam" id="PF07690">
    <property type="entry name" value="MFS_1"/>
    <property type="match status" value="1"/>
</dbReference>
<dbReference type="GO" id="GO:0016020">
    <property type="term" value="C:membrane"/>
    <property type="evidence" value="ECO:0007669"/>
    <property type="project" value="UniProtKB-SubCell"/>
</dbReference>
<feature type="transmembrane region" description="Helical" evidence="3">
    <location>
        <begin position="161"/>
        <end position="184"/>
    </location>
</feature>
<evidence type="ECO:0000313" key="6">
    <source>
        <dbReference type="Proteomes" id="UP000234585"/>
    </source>
</evidence>
<comment type="subcellular location">
    <subcellularLocation>
        <location evidence="1">Membrane</location>
        <topology evidence="1">Multi-pass membrane protein</topology>
    </subcellularLocation>
</comment>
<dbReference type="PROSITE" id="PS50850">
    <property type="entry name" value="MFS"/>
    <property type="match status" value="1"/>
</dbReference>
<feature type="transmembrane region" description="Helical" evidence="3">
    <location>
        <begin position="327"/>
        <end position="345"/>
    </location>
</feature>
<feature type="transmembrane region" description="Helical" evidence="3">
    <location>
        <begin position="99"/>
        <end position="121"/>
    </location>
</feature>
<dbReference type="PANTHER" id="PTHR11360">
    <property type="entry name" value="MONOCARBOXYLATE TRANSPORTER"/>
    <property type="match status" value="1"/>
</dbReference>
<feature type="transmembrane region" description="Helical" evidence="3">
    <location>
        <begin position="365"/>
        <end position="384"/>
    </location>
</feature>
<dbReference type="Gene3D" id="1.20.1250.20">
    <property type="entry name" value="MFS general substrate transporter like domains"/>
    <property type="match status" value="2"/>
</dbReference>
<dbReference type="GeneID" id="36525990"/>
<dbReference type="InterPro" id="IPR011701">
    <property type="entry name" value="MFS"/>
</dbReference>
<feature type="transmembrane region" description="Helical" evidence="3">
    <location>
        <begin position="391"/>
        <end position="415"/>
    </location>
</feature>
<feature type="transmembrane region" description="Helical" evidence="3">
    <location>
        <begin position="236"/>
        <end position="258"/>
    </location>
</feature>
<feature type="transmembrane region" description="Helical" evidence="3">
    <location>
        <begin position="196"/>
        <end position="216"/>
    </location>
</feature>
<feature type="transmembrane region" description="Helical" evidence="3">
    <location>
        <begin position="299"/>
        <end position="320"/>
    </location>
</feature>
<reference evidence="5 6" key="1">
    <citation type="submission" date="2017-12" db="EMBL/GenBank/DDBJ databases">
        <authorList>
            <consortium name="DOE Joint Genome Institute"/>
            <person name="Haridas S."/>
            <person name="Kjaerbolling I."/>
            <person name="Vesth T.C."/>
            <person name="Frisvad J.C."/>
            <person name="Nybo J.L."/>
            <person name="Theobald S."/>
            <person name="Kuo A."/>
            <person name="Bowyer P."/>
            <person name="Matsuda Y."/>
            <person name="Mondo S."/>
            <person name="Lyhne E.K."/>
            <person name="Kogle M.E."/>
            <person name="Clum A."/>
            <person name="Lipzen A."/>
            <person name="Salamov A."/>
            <person name="Ngan C.Y."/>
            <person name="Daum C."/>
            <person name="Chiniquy J."/>
            <person name="Barry K."/>
            <person name="LaButti K."/>
            <person name="Simmons B.A."/>
            <person name="Magnuson J.K."/>
            <person name="Mortensen U.H."/>
            <person name="Larsen T.O."/>
            <person name="Grigoriev I.V."/>
            <person name="Baker S.E."/>
            <person name="Andersen M.R."/>
            <person name="Nordberg H.P."/>
            <person name="Cantor M.N."/>
            <person name="Hua S.X."/>
        </authorList>
    </citation>
    <scope>NUCLEOTIDE SEQUENCE [LARGE SCALE GENOMIC DNA]</scope>
    <source>
        <strain evidence="5 6">CBS 102.13</strain>
    </source>
</reference>
<keyword evidence="6" id="KW-1185">Reference proteome</keyword>
<dbReference type="Proteomes" id="UP000234585">
    <property type="component" value="Unassembled WGS sequence"/>
</dbReference>
<evidence type="ECO:0000256" key="1">
    <source>
        <dbReference type="ARBA" id="ARBA00004141"/>
    </source>
</evidence>
<gene>
    <name evidence="5" type="ORF">BDW47DRAFT_36558</name>
</gene>
<dbReference type="InterPro" id="IPR050327">
    <property type="entry name" value="Proton-linked_MCT"/>
</dbReference>